<protein>
    <submittedName>
        <fullName evidence="2">Uncharacterized protein</fullName>
    </submittedName>
</protein>
<reference evidence="2 3" key="1">
    <citation type="submission" date="2024-01" db="EMBL/GenBank/DDBJ databases">
        <title>Genome assemblies of Stephania.</title>
        <authorList>
            <person name="Yang L."/>
        </authorList>
    </citation>
    <scope>NUCLEOTIDE SEQUENCE [LARGE SCALE GENOMIC DNA]</scope>
    <source>
        <strain evidence="2">QJT</strain>
        <tissue evidence="2">Leaf</tissue>
    </source>
</reference>
<comment type="caution">
    <text evidence="2">The sequence shown here is derived from an EMBL/GenBank/DDBJ whole genome shotgun (WGS) entry which is preliminary data.</text>
</comment>
<keyword evidence="3" id="KW-1185">Reference proteome</keyword>
<gene>
    <name evidence="2" type="ORF">Sjap_007962</name>
</gene>
<name>A0AAP0JNL0_9MAGN</name>
<dbReference type="EMBL" id="JBBNAE010000003">
    <property type="protein sequence ID" value="KAK9137368.1"/>
    <property type="molecule type" value="Genomic_DNA"/>
</dbReference>
<feature type="region of interest" description="Disordered" evidence="1">
    <location>
        <begin position="224"/>
        <end position="270"/>
    </location>
</feature>
<sequence length="270" mass="30080">MMVIRVILHENLECVFLEHRARLASYFRLFHRALPANDPQARYRETRGYALGVAGALYVGYDSSGDCRKGRTVDLHATPRSNSICKGLNSARILFTCNSYEYHSTTPAKELSSYGLDAYQLNRPDRMQVNSTLDRPYPVKDPSKHYTTLWRYGSSTSFGALETLVILLVVYSALICPFEFAFLPETEIPRGAGYRAGNENFPWGKAQGGSIGIPCRAGYRENQRGKGNLCPRPALAGAKMQRIPSPPVQGPAEDRDSPPHLNPSTNKDHN</sequence>
<evidence type="ECO:0000313" key="3">
    <source>
        <dbReference type="Proteomes" id="UP001417504"/>
    </source>
</evidence>
<dbReference type="Proteomes" id="UP001417504">
    <property type="component" value="Unassembled WGS sequence"/>
</dbReference>
<evidence type="ECO:0000313" key="2">
    <source>
        <dbReference type="EMBL" id="KAK9137368.1"/>
    </source>
</evidence>
<organism evidence="2 3">
    <name type="scientific">Stephania japonica</name>
    <dbReference type="NCBI Taxonomy" id="461633"/>
    <lineage>
        <taxon>Eukaryota</taxon>
        <taxon>Viridiplantae</taxon>
        <taxon>Streptophyta</taxon>
        <taxon>Embryophyta</taxon>
        <taxon>Tracheophyta</taxon>
        <taxon>Spermatophyta</taxon>
        <taxon>Magnoliopsida</taxon>
        <taxon>Ranunculales</taxon>
        <taxon>Menispermaceae</taxon>
        <taxon>Menispermoideae</taxon>
        <taxon>Cissampelideae</taxon>
        <taxon>Stephania</taxon>
    </lineage>
</organism>
<evidence type="ECO:0000256" key="1">
    <source>
        <dbReference type="SAM" id="MobiDB-lite"/>
    </source>
</evidence>
<dbReference type="AlphaFoldDB" id="A0AAP0JNL0"/>
<accession>A0AAP0JNL0</accession>
<proteinExistence type="predicted"/>